<dbReference type="SUPFAM" id="SSF56770">
    <property type="entry name" value="HydA/Nqo6-like"/>
    <property type="match status" value="1"/>
</dbReference>
<protein>
    <submittedName>
        <fullName evidence="1">Uncharacterized protein</fullName>
    </submittedName>
</protein>
<dbReference type="AlphaFoldDB" id="A0AAD7QUK1"/>
<accession>A0AAD7QUK1</accession>
<name>A0AAD7QUK1_9ASCO</name>
<sequence>MGSLSIKVQAQIPGDSPTPKEIWDRLLKLYDQIRSEIHRLSEPSRVNGEASR</sequence>
<dbReference type="EMBL" id="JARPMG010000003">
    <property type="protein sequence ID" value="KAJ8101684.1"/>
    <property type="molecule type" value="Genomic_DNA"/>
</dbReference>
<dbReference type="Proteomes" id="UP001217417">
    <property type="component" value="Unassembled WGS sequence"/>
</dbReference>
<organism evidence="1 2">
    <name type="scientific">Lipomyces tetrasporus</name>
    <dbReference type="NCBI Taxonomy" id="54092"/>
    <lineage>
        <taxon>Eukaryota</taxon>
        <taxon>Fungi</taxon>
        <taxon>Dikarya</taxon>
        <taxon>Ascomycota</taxon>
        <taxon>Saccharomycotina</taxon>
        <taxon>Lipomycetes</taxon>
        <taxon>Lipomycetales</taxon>
        <taxon>Lipomycetaceae</taxon>
        <taxon>Lipomyces</taxon>
    </lineage>
</organism>
<evidence type="ECO:0000313" key="1">
    <source>
        <dbReference type="EMBL" id="KAJ8101684.1"/>
    </source>
</evidence>
<proteinExistence type="predicted"/>
<comment type="caution">
    <text evidence="1">The sequence shown here is derived from an EMBL/GenBank/DDBJ whole genome shotgun (WGS) entry which is preliminary data.</text>
</comment>
<evidence type="ECO:0000313" key="2">
    <source>
        <dbReference type="Proteomes" id="UP001217417"/>
    </source>
</evidence>
<dbReference type="GeneID" id="80885045"/>
<gene>
    <name evidence="1" type="ORF">POJ06DRAFT_280431</name>
</gene>
<dbReference type="RefSeq" id="XP_056045134.1">
    <property type="nucleotide sequence ID" value="XM_056189879.1"/>
</dbReference>
<reference evidence="1" key="1">
    <citation type="submission" date="2023-03" db="EMBL/GenBank/DDBJ databases">
        <title>Near-Complete genome sequence of Lipomyces tetrasporous NRRL Y-64009, an oleaginous yeast capable of growing on lignocellulosic hydrolysates.</title>
        <authorList>
            <consortium name="Lawrence Berkeley National Laboratory"/>
            <person name="Jagtap S.S."/>
            <person name="Liu J.-J."/>
            <person name="Walukiewicz H.E."/>
            <person name="Pangilinan J."/>
            <person name="Lipzen A."/>
            <person name="Ahrendt S."/>
            <person name="Koriabine M."/>
            <person name="Cobaugh K."/>
            <person name="Salamov A."/>
            <person name="Yoshinaga Y."/>
            <person name="Ng V."/>
            <person name="Daum C."/>
            <person name="Grigoriev I.V."/>
            <person name="Slininger P.J."/>
            <person name="Dien B.S."/>
            <person name="Jin Y.-S."/>
            <person name="Rao C.V."/>
        </authorList>
    </citation>
    <scope>NUCLEOTIDE SEQUENCE</scope>
    <source>
        <strain evidence="1">NRRL Y-64009</strain>
    </source>
</reference>
<keyword evidence="2" id="KW-1185">Reference proteome</keyword>